<dbReference type="GO" id="GO:0042371">
    <property type="term" value="P:vitamin K biosynthetic process"/>
    <property type="evidence" value="ECO:0007669"/>
    <property type="project" value="TreeGrafter"/>
</dbReference>
<keyword evidence="8 9" id="KW-0472">Membrane</keyword>
<feature type="transmembrane region" description="Helical" evidence="9">
    <location>
        <begin position="42"/>
        <end position="60"/>
    </location>
</feature>
<dbReference type="KEGG" id="slj:EGC82_15520"/>
<evidence type="ECO:0000256" key="5">
    <source>
        <dbReference type="ARBA" id="ARBA00022679"/>
    </source>
</evidence>
<dbReference type="Pfam" id="PF01040">
    <property type="entry name" value="UbiA"/>
    <property type="match status" value="1"/>
</dbReference>
<dbReference type="HAMAP" id="MF_01937">
    <property type="entry name" value="MenA_1"/>
    <property type="match status" value="1"/>
</dbReference>
<keyword evidence="5 9" id="KW-0808">Transferase</keyword>
<dbReference type="InterPro" id="IPR044878">
    <property type="entry name" value="UbiA_sf"/>
</dbReference>
<dbReference type="OrthoDB" id="9767568at2"/>
<feature type="transmembrane region" description="Helical" evidence="9">
    <location>
        <begin position="118"/>
        <end position="135"/>
    </location>
</feature>
<dbReference type="PANTHER" id="PTHR13929">
    <property type="entry name" value="1,4-DIHYDROXY-2-NAPHTHOATE OCTAPRENYLTRANSFERASE"/>
    <property type="match status" value="1"/>
</dbReference>
<gene>
    <name evidence="9" type="primary">menA</name>
    <name evidence="11" type="ORF">EGC82_15520</name>
</gene>
<evidence type="ECO:0000256" key="7">
    <source>
        <dbReference type="ARBA" id="ARBA00022989"/>
    </source>
</evidence>
<evidence type="ECO:0000256" key="1">
    <source>
        <dbReference type="ARBA" id="ARBA00004141"/>
    </source>
</evidence>
<accession>A0A3G8LYS9</accession>
<dbReference type="EMBL" id="CP034015">
    <property type="protein sequence ID" value="AZG74032.1"/>
    <property type="molecule type" value="Genomic_DNA"/>
</dbReference>
<sequence length="297" mass="31360">MQPSSMQSWFMAIRPRTLPAAIGPLLIGNMLAIGLEQFSLLIAFTSMLCAVLLQISVNLANDYFDFKNGIDTEERIGPVRVTQSGIISPSSVRNAMIGCLITSLLVGSLLIAHGGWPIAILAVASILGALCYSGGPYPLASHGLGEIAAFVFFGLVAVVGSYYLQAGATTMTAWLLGCAIGFFNAAIMLVNNTRDISTDSKAGKNTLAVRIGEAQAKVLYQSFVYLPFGIIIAGFLLGSLDGLPVLLSGASLIIARNLSREFHANSGEALNPILGQTAKLTMVFSLLFSIGLYFSLS</sequence>
<dbReference type="GO" id="GO:0046428">
    <property type="term" value="F:1,4-dihydroxy-2-naphthoate polyprenyltransferase activity"/>
    <property type="evidence" value="ECO:0007669"/>
    <property type="project" value="UniProtKB-UniRule"/>
</dbReference>
<evidence type="ECO:0000313" key="11">
    <source>
        <dbReference type="EMBL" id="AZG74032.1"/>
    </source>
</evidence>
<feature type="transmembrane region" description="Helical" evidence="9">
    <location>
        <begin position="171"/>
        <end position="191"/>
    </location>
</feature>
<comment type="function">
    <text evidence="9">Conversion of 1,4-dihydroxy-2-naphthoate (DHNA) to demethylmenaquinone (DMK).</text>
</comment>
<keyword evidence="6 9" id="KW-0812">Transmembrane</keyword>
<comment type="similarity">
    <text evidence="9">Belongs to the MenA family. Type 1 subfamily.</text>
</comment>
<evidence type="ECO:0000256" key="2">
    <source>
        <dbReference type="ARBA" id="ARBA00022428"/>
    </source>
</evidence>
<evidence type="ECO:0000313" key="12">
    <source>
        <dbReference type="Proteomes" id="UP000278035"/>
    </source>
</evidence>
<keyword evidence="12" id="KW-1185">Reference proteome</keyword>
<dbReference type="CDD" id="cd13962">
    <property type="entry name" value="PT_UbiA_UBIAD1"/>
    <property type="match status" value="1"/>
</dbReference>
<keyword evidence="7 9" id="KW-1133">Transmembrane helix</keyword>
<evidence type="ECO:0000256" key="4">
    <source>
        <dbReference type="ARBA" id="ARBA00022519"/>
    </source>
</evidence>
<evidence type="ECO:0000256" key="3">
    <source>
        <dbReference type="ARBA" id="ARBA00022475"/>
    </source>
</evidence>
<comment type="subcellular location">
    <subcellularLocation>
        <location evidence="9">Cell membrane</location>
        <topology evidence="9">Multi-pass membrane protein</topology>
    </subcellularLocation>
    <subcellularLocation>
        <location evidence="1">Membrane</location>
        <topology evidence="1">Multi-pass membrane protein</topology>
    </subcellularLocation>
</comment>
<protein>
    <recommendedName>
        <fullName evidence="9 10">1,4-dihydroxy-2-naphthoate octaprenyltransferase</fullName>
        <shortName evidence="9">DHNA-octaprenyltransferase</shortName>
        <ecNumber evidence="9 10">2.5.1.74</ecNumber>
    </recommendedName>
</protein>
<feature type="transmembrane region" description="Helical" evidence="9">
    <location>
        <begin position="280"/>
        <end position="296"/>
    </location>
</feature>
<keyword evidence="2 9" id="KW-0474">Menaquinone biosynthesis</keyword>
<proteinExistence type="inferred from homology"/>
<dbReference type="GO" id="GO:0005886">
    <property type="term" value="C:plasma membrane"/>
    <property type="evidence" value="ECO:0007669"/>
    <property type="project" value="UniProtKB-SubCell"/>
</dbReference>
<keyword evidence="4" id="KW-0997">Cell inner membrane</keyword>
<feature type="transmembrane region" description="Helical" evidence="9">
    <location>
        <begin position="95"/>
        <end position="112"/>
    </location>
</feature>
<dbReference type="PANTHER" id="PTHR13929:SF0">
    <property type="entry name" value="UBIA PRENYLTRANSFERASE DOMAIN-CONTAINING PROTEIN 1"/>
    <property type="match status" value="1"/>
</dbReference>
<dbReference type="UniPathway" id="UPA00079">
    <property type="reaction ID" value="UER00168"/>
</dbReference>
<evidence type="ECO:0000256" key="10">
    <source>
        <dbReference type="NCBIfam" id="TIGR00751"/>
    </source>
</evidence>
<dbReference type="FunFam" id="1.10.357.140:FF:000016">
    <property type="entry name" value="1,4-dihydroxy-2-naphthoate octaprenyltransferase"/>
    <property type="match status" value="1"/>
</dbReference>
<evidence type="ECO:0000256" key="8">
    <source>
        <dbReference type="ARBA" id="ARBA00023136"/>
    </source>
</evidence>
<comment type="pathway">
    <text evidence="9">Quinol/quinone metabolism; menaquinone biosynthesis; menaquinol from 1,4-dihydroxy-2-naphthoate: step 1/2.</text>
</comment>
<feature type="transmembrane region" description="Helical" evidence="9">
    <location>
        <begin position="218"/>
        <end position="237"/>
    </location>
</feature>
<dbReference type="PIRSF" id="PIRSF005355">
    <property type="entry name" value="UBIAD1"/>
    <property type="match status" value="1"/>
</dbReference>
<dbReference type="Gene3D" id="1.10.357.140">
    <property type="entry name" value="UbiA prenyltransferase"/>
    <property type="match status" value="1"/>
</dbReference>
<name>A0A3G8LYS9_9GAMM</name>
<dbReference type="EC" id="2.5.1.74" evidence="9 10"/>
<dbReference type="NCBIfam" id="NF004751">
    <property type="entry name" value="PRK06080.1-3"/>
    <property type="match status" value="1"/>
</dbReference>
<comment type="catalytic activity">
    <reaction evidence="9">
        <text>an all-trans-polyprenyl diphosphate + 1,4-dihydroxy-2-naphthoate + H(+) = a 2-demethylmenaquinol + CO2 + diphosphate</text>
        <dbReference type="Rhea" id="RHEA:26478"/>
        <dbReference type="Rhea" id="RHEA-COMP:9563"/>
        <dbReference type="Rhea" id="RHEA-COMP:9564"/>
        <dbReference type="ChEBI" id="CHEBI:11173"/>
        <dbReference type="ChEBI" id="CHEBI:15378"/>
        <dbReference type="ChEBI" id="CHEBI:16526"/>
        <dbReference type="ChEBI" id="CHEBI:33019"/>
        <dbReference type="ChEBI" id="CHEBI:55437"/>
        <dbReference type="ChEBI" id="CHEBI:58914"/>
        <dbReference type="EC" id="2.5.1.74"/>
    </reaction>
</comment>
<dbReference type="InterPro" id="IPR026046">
    <property type="entry name" value="UBIAD1"/>
</dbReference>
<dbReference type="NCBIfam" id="TIGR00751">
    <property type="entry name" value="menA"/>
    <property type="match status" value="1"/>
</dbReference>
<dbReference type="InterPro" id="IPR000537">
    <property type="entry name" value="UbiA_prenyltransferase"/>
</dbReference>
<reference evidence="12" key="1">
    <citation type="submission" date="2018-11" db="EMBL/GenBank/DDBJ databases">
        <title>Shewanella sp. M2.</title>
        <authorList>
            <person name="Hwang Y.J."/>
            <person name="Hwang C.Y."/>
        </authorList>
    </citation>
    <scope>NUCLEOTIDE SEQUENCE [LARGE SCALE GENOMIC DNA]</scope>
    <source>
        <strain evidence="12">LMG 19866</strain>
    </source>
</reference>
<dbReference type="RefSeq" id="WP_124731558.1">
    <property type="nucleotide sequence ID" value="NZ_CBCSKC010000029.1"/>
</dbReference>
<feature type="transmembrane region" description="Helical" evidence="9">
    <location>
        <begin position="147"/>
        <end position="165"/>
    </location>
</feature>
<dbReference type="GO" id="GO:0009234">
    <property type="term" value="P:menaquinone biosynthetic process"/>
    <property type="evidence" value="ECO:0007669"/>
    <property type="project" value="UniProtKB-UniRule"/>
</dbReference>
<dbReference type="InterPro" id="IPR004657">
    <property type="entry name" value="MenA"/>
</dbReference>
<organism evidence="11 12">
    <name type="scientific">Shewanella livingstonensis</name>
    <dbReference type="NCBI Taxonomy" id="150120"/>
    <lineage>
        <taxon>Bacteria</taxon>
        <taxon>Pseudomonadati</taxon>
        <taxon>Pseudomonadota</taxon>
        <taxon>Gammaproteobacteria</taxon>
        <taxon>Alteromonadales</taxon>
        <taxon>Shewanellaceae</taxon>
        <taxon>Shewanella</taxon>
    </lineage>
</organism>
<evidence type="ECO:0000256" key="9">
    <source>
        <dbReference type="HAMAP-Rule" id="MF_01937"/>
    </source>
</evidence>
<dbReference type="Proteomes" id="UP000278035">
    <property type="component" value="Chromosome"/>
</dbReference>
<evidence type="ECO:0000256" key="6">
    <source>
        <dbReference type="ARBA" id="ARBA00022692"/>
    </source>
</evidence>
<dbReference type="AlphaFoldDB" id="A0A3G8LYS9"/>
<keyword evidence="3 9" id="KW-1003">Cell membrane</keyword>